<dbReference type="SUPFAM" id="SSF53335">
    <property type="entry name" value="S-adenosyl-L-methionine-dependent methyltransferases"/>
    <property type="match status" value="1"/>
</dbReference>
<dbReference type="Pfam" id="PF13649">
    <property type="entry name" value="Methyltransf_25"/>
    <property type="match status" value="1"/>
</dbReference>
<evidence type="ECO:0000313" key="3">
    <source>
        <dbReference type="EMBL" id="KAK4501377.1"/>
    </source>
</evidence>
<feature type="region of interest" description="Disordered" evidence="1">
    <location>
        <begin position="1"/>
        <end position="55"/>
    </location>
</feature>
<keyword evidence="4" id="KW-1185">Reference proteome</keyword>
<dbReference type="InterPro" id="IPR041698">
    <property type="entry name" value="Methyltransf_25"/>
</dbReference>
<dbReference type="EMBL" id="JAXOVC010000005">
    <property type="protein sequence ID" value="KAK4501377.1"/>
    <property type="molecule type" value="Genomic_DNA"/>
</dbReference>
<protein>
    <recommendedName>
        <fullName evidence="2">Methyltransferase domain-containing protein</fullName>
    </recommendedName>
</protein>
<evidence type="ECO:0000259" key="2">
    <source>
        <dbReference type="Pfam" id="PF13649"/>
    </source>
</evidence>
<dbReference type="Proteomes" id="UP001305779">
    <property type="component" value="Unassembled WGS sequence"/>
</dbReference>
<evidence type="ECO:0000256" key="1">
    <source>
        <dbReference type="SAM" id="MobiDB-lite"/>
    </source>
</evidence>
<dbReference type="CDD" id="cd02440">
    <property type="entry name" value="AdoMet_MTases"/>
    <property type="match status" value="1"/>
</dbReference>
<gene>
    <name evidence="3" type="ORF">PRZ48_007185</name>
</gene>
<evidence type="ECO:0000313" key="4">
    <source>
        <dbReference type="Proteomes" id="UP001305779"/>
    </source>
</evidence>
<proteinExistence type="predicted"/>
<dbReference type="Gene3D" id="3.40.50.150">
    <property type="entry name" value="Vaccinia Virus protein VP39"/>
    <property type="match status" value="1"/>
</dbReference>
<accession>A0ABR0EIN4</accession>
<reference evidence="3 4" key="1">
    <citation type="journal article" date="2023" name="G3 (Bethesda)">
        <title>A chromosome-level genome assembly of Zasmidium syzygii isolated from banana leaves.</title>
        <authorList>
            <person name="van Westerhoven A.C."/>
            <person name="Mehrabi R."/>
            <person name="Talebi R."/>
            <person name="Steentjes M.B.F."/>
            <person name="Corcolon B."/>
            <person name="Chong P.A."/>
            <person name="Kema G.H.J."/>
            <person name="Seidl M.F."/>
        </authorList>
    </citation>
    <scope>NUCLEOTIDE SEQUENCE [LARGE SCALE GENOMIC DNA]</scope>
    <source>
        <strain evidence="3 4">P124</strain>
    </source>
</reference>
<sequence>MLIHSLPVTDSTPAPDPSAIDPEQADLTQHSQPNSPNNNSPPTMPPNVQTSPGSNPHIAAIYAARTPAELQSLYNVWASQYNADLSAQDYQAPTHVAQAVLKHCPNATSAFDAGCGTGLSGIALKAALPGLEVLDGVDLSEGMLGEARGAGVYGSLTTADLTKPLSSIKDGAYDVVICVGTLTHGHVGPVPALGEFVRIVKGGKGVVAATVLDDIWESEGFRGEVERLEGEGVVEVLGRESLPYRKAAGVDAKVLVLKKR</sequence>
<dbReference type="InterPro" id="IPR029063">
    <property type="entry name" value="SAM-dependent_MTases_sf"/>
</dbReference>
<comment type="caution">
    <text evidence="3">The sequence shown here is derived from an EMBL/GenBank/DDBJ whole genome shotgun (WGS) entry which is preliminary data.</text>
</comment>
<feature type="domain" description="Methyltransferase" evidence="2">
    <location>
        <begin position="112"/>
        <end position="202"/>
    </location>
</feature>
<organism evidence="3 4">
    <name type="scientific">Zasmidium cellare</name>
    <name type="common">Wine cellar mold</name>
    <name type="synonym">Racodium cellare</name>
    <dbReference type="NCBI Taxonomy" id="395010"/>
    <lineage>
        <taxon>Eukaryota</taxon>
        <taxon>Fungi</taxon>
        <taxon>Dikarya</taxon>
        <taxon>Ascomycota</taxon>
        <taxon>Pezizomycotina</taxon>
        <taxon>Dothideomycetes</taxon>
        <taxon>Dothideomycetidae</taxon>
        <taxon>Mycosphaerellales</taxon>
        <taxon>Mycosphaerellaceae</taxon>
        <taxon>Zasmidium</taxon>
    </lineage>
</organism>
<name>A0ABR0EIN4_ZASCE</name>